<evidence type="ECO:0000256" key="5">
    <source>
        <dbReference type="ARBA" id="ARBA00022970"/>
    </source>
</evidence>
<dbReference type="PANTHER" id="PTHR43820:SF4">
    <property type="entry name" value="HIGH-AFFINITY BRANCHED-CHAIN AMINO ACID TRANSPORT ATP-BINDING PROTEIN LIVF"/>
    <property type="match status" value="1"/>
</dbReference>
<dbReference type="Gene3D" id="3.40.50.300">
    <property type="entry name" value="P-loop containing nucleotide triphosphate hydrolases"/>
    <property type="match status" value="1"/>
</dbReference>
<gene>
    <name evidence="8" type="ORF">PV662_34275</name>
</gene>
<evidence type="ECO:0000259" key="7">
    <source>
        <dbReference type="PROSITE" id="PS50893"/>
    </source>
</evidence>
<dbReference type="GO" id="GO:0005524">
    <property type="term" value="F:ATP binding"/>
    <property type="evidence" value="ECO:0007669"/>
    <property type="project" value="UniProtKB-KW"/>
</dbReference>
<protein>
    <submittedName>
        <fullName evidence="8">ABC transporter ATP-binding protein</fullName>
    </submittedName>
</protein>
<dbReference type="PROSITE" id="PS50893">
    <property type="entry name" value="ABC_TRANSPORTER_2"/>
    <property type="match status" value="1"/>
</dbReference>
<reference evidence="8 9" key="1">
    <citation type="journal article" date="2023" name="Microb. Genom.">
        <title>Mesoterricola silvestris gen. nov., sp. nov., Mesoterricola sediminis sp. nov., Geothrix oryzae sp. nov., Geothrix edaphica sp. nov., Geothrix rubra sp. nov., and Geothrix limicola sp. nov., six novel members of Acidobacteriota isolated from soils.</title>
        <authorList>
            <person name="Weisberg A.J."/>
            <person name="Pearce E."/>
            <person name="Kramer C.G."/>
            <person name="Chang J.H."/>
            <person name="Clarke C.R."/>
        </authorList>
    </citation>
    <scope>NUCLEOTIDE SEQUENCE [LARGE SCALE GENOMIC DNA]</scope>
    <source>
        <strain evidence="8 9">ID09-01A</strain>
    </source>
</reference>
<keyword evidence="4 8" id="KW-0067">ATP-binding</keyword>
<keyword evidence="2" id="KW-0813">Transport</keyword>
<dbReference type="SUPFAM" id="SSF52540">
    <property type="entry name" value="P-loop containing nucleoside triphosphate hydrolases"/>
    <property type="match status" value="1"/>
</dbReference>
<accession>A0ABU4NSG8</accession>
<dbReference type="PROSITE" id="PS00211">
    <property type="entry name" value="ABC_TRANSPORTER_1"/>
    <property type="match status" value="1"/>
</dbReference>
<comment type="similarity">
    <text evidence="1">Belongs to the ABC transporter superfamily.</text>
</comment>
<organism evidence="8 9">
    <name type="scientific">Streptomyces europaeiscabiei</name>
    <dbReference type="NCBI Taxonomy" id="146819"/>
    <lineage>
        <taxon>Bacteria</taxon>
        <taxon>Bacillati</taxon>
        <taxon>Actinomycetota</taxon>
        <taxon>Actinomycetes</taxon>
        <taxon>Kitasatosporales</taxon>
        <taxon>Streptomycetaceae</taxon>
        <taxon>Streptomyces</taxon>
    </lineage>
</organism>
<dbReference type="PANTHER" id="PTHR43820">
    <property type="entry name" value="HIGH-AFFINITY BRANCHED-CHAIN AMINO ACID TRANSPORT ATP-BINDING PROTEIN LIVF"/>
    <property type="match status" value="1"/>
</dbReference>
<comment type="caution">
    <text evidence="8">The sequence shown here is derived from an EMBL/GenBank/DDBJ whole genome shotgun (WGS) entry which is preliminary data.</text>
</comment>
<evidence type="ECO:0000313" key="9">
    <source>
        <dbReference type="Proteomes" id="UP001271274"/>
    </source>
</evidence>
<dbReference type="InterPro" id="IPR003439">
    <property type="entry name" value="ABC_transporter-like_ATP-bd"/>
</dbReference>
<keyword evidence="9" id="KW-1185">Reference proteome</keyword>
<name>A0ABU4NSG8_9ACTN</name>
<dbReference type="CDD" id="cd03224">
    <property type="entry name" value="ABC_TM1139_LivF_branched"/>
    <property type="match status" value="1"/>
</dbReference>
<feature type="region of interest" description="Disordered" evidence="6">
    <location>
        <begin position="234"/>
        <end position="287"/>
    </location>
</feature>
<evidence type="ECO:0000256" key="2">
    <source>
        <dbReference type="ARBA" id="ARBA00022448"/>
    </source>
</evidence>
<sequence length="287" mass="30173">MNVSPPSPSDVVEVRDLVVRYGAATALDSVSLRVAPGEMVALVGPNGAGKSTLVNTLTGILTPASGSVEVRARIAQVPEGRQMFGDLTVDDNLRLGAWQLSGRGRSRRKQRDTSWVYELLPDLVRVHDRKAGGLSGGQQQMVAVGRALMSRPEVLVIDELSLGLAPLIVADLAEHLTELNREQGTAVVLIEQNARLALDLCSRAYVLEAGRIAADGDSANLAASPDIARAYLGEAQGLPSPQDAQDDPGPHDRATADPAPTPGTAKTARGNQDTTVQSARAAAREAK</sequence>
<dbReference type="InterPro" id="IPR017871">
    <property type="entry name" value="ABC_transporter-like_CS"/>
</dbReference>
<evidence type="ECO:0000256" key="3">
    <source>
        <dbReference type="ARBA" id="ARBA00022741"/>
    </source>
</evidence>
<dbReference type="SMART" id="SM00382">
    <property type="entry name" value="AAA"/>
    <property type="match status" value="1"/>
</dbReference>
<evidence type="ECO:0000256" key="6">
    <source>
        <dbReference type="SAM" id="MobiDB-lite"/>
    </source>
</evidence>
<dbReference type="Proteomes" id="UP001271274">
    <property type="component" value="Unassembled WGS sequence"/>
</dbReference>
<dbReference type="InterPro" id="IPR027417">
    <property type="entry name" value="P-loop_NTPase"/>
</dbReference>
<dbReference type="InterPro" id="IPR003593">
    <property type="entry name" value="AAA+_ATPase"/>
</dbReference>
<dbReference type="RefSeq" id="WP_319063210.1">
    <property type="nucleotide sequence ID" value="NZ_JARAYT010000017.1"/>
</dbReference>
<keyword evidence="5" id="KW-0029">Amino-acid transport</keyword>
<proteinExistence type="inferred from homology"/>
<feature type="compositionally biased region" description="Low complexity" evidence="6">
    <location>
        <begin position="256"/>
        <end position="270"/>
    </location>
</feature>
<dbReference type="EMBL" id="JARAYU010000016">
    <property type="protein sequence ID" value="MDX3704734.1"/>
    <property type="molecule type" value="Genomic_DNA"/>
</dbReference>
<evidence type="ECO:0000256" key="1">
    <source>
        <dbReference type="ARBA" id="ARBA00005417"/>
    </source>
</evidence>
<dbReference type="Pfam" id="PF00005">
    <property type="entry name" value="ABC_tran"/>
    <property type="match status" value="1"/>
</dbReference>
<keyword evidence="3" id="KW-0547">Nucleotide-binding</keyword>
<evidence type="ECO:0000256" key="4">
    <source>
        <dbReference type="ARBA" id="ARBA00022840"/>
    </source>
</evidence>
<feature type="domain" description="ABC transporter" evidence="7">
    <location>
        <begin position="12"/>
        <end position="234"/>
    </location>
</feature>
<evidence type="ECO:0000313" key="8">
    <source>
        <dbReference type="EMBL" id="MDX3704734.1"/>
    </source>
</evidence>
<dbReference type="InterPro" id="IPR052156">
    <property type="entry name" value="BCAA_Transport_ATP-bd_LivF"/>
</dbReference>